<dbReference type="Pfam" id="PF08208">
    <property type="entry name" value="RNA_polI_A34"/>
    <property type="match status" value="1"/>
</dbReference>
<dbReference type="GO" id="GO:0006362">
    <property type="term" value="P:transcription elongation by RNA polymerase I"/>
    <property type="evidence" value="ECO:0007669"/>
    <property type="project" value="EnsemblFungi"/>
</dbReference>
<dbReference type="PANTHER" id="PTHR28155">
    <property type="entry name" value="ACR243WP"/>
    <property type="match status" value="1"/>
</dbReference>
<dbReference type="GO" id="GO:0005736">
    <property type="term" value="C:RNA polymerase I complex"/>
    <property type="evidence" value="ECO:0007669"/>
    <property type="project" value="EnsemblFungi"/>
</dbReference>
<dbReference type="InterPro" id="IPR053263">
    <property type="entry name" value="Euk_RPA34_RNAP_subunit"/>
</dbReference>
<organism evidence="2 3">
    <name type="scientific">Torulaspora delbrueckii</name>
    <name type="common">Yeast</name>
    <name type="synonym">Candida colliculosa</name>
    <dbReference type="NCBI Taxonomy" id="4950"/>
    <lineage>
        <taxon>Eukaryota</taxon>
        <taxon>Fungi</taxon>
        <taxon>Dikarya</taxon>
        <taxon>Ascomycota</taxon>
        <taxon>Saccharomycotina</taxon>
        <taxon>Saccharomycetes</taxon>
        <taxon>Saccharomycetales</taxon>
        <taxon>Saccharomycetaceae</taxon>
        <taxon>Torulaspora</taxon>
    </lineage>
</organism>
<dbReference type="PANTHER" id="PTHR28155:SF1">
    <property type="entry name" value="DNA-DIRECTED RNA POLYMERASE I SUBUNIT RPA34.5-DOMAIN-CONTAINING PROTEIN"/>
    <property type="match status" value="1"/>
</dbReference>
<feature type="compositionally biased region" description="Acidic residues" evidence="1">
    <location>
        <begin position="10"/>
        <end position="21"/>
    </location>
</feature>
<accession>G8ZZ96</accession>
<evidence type="ECO:0008006" key="4">
    <source>
        <dbReference type="Google" id="ProtNLM"/>
    </source>
</evidence>
<dbReference type="RefSeq" id="XP_003683151.1">
    <property type="nucleotide sequence ID" value="XM_003683103.1"/>
</dbReference>
<dbReference type="FunCoup" id="G8ZZ96">
    <property type="interactions" value="262"/>
</dbReference>
<dbReference type="GO" id="GO:0006363">
    <property type="term" value="P:termination of RNA polymerase I transcription"/>
    <property type="evidence" value="ECO:0007669"/>
    <property type="project" value="EnsemblFungi"/>
</dbReference>
<dbReference type="InParanoid" id="G8ZZ96"/>
<dbReference type="GO" id="GO:0003899">
    <property type="term" value="F:DNA-directed RNA polymerase activity"/>
    <property type="evidence" value="ECO:0007669"/>
    <property type="project" value="EnsemblFungi"/>
</dbReference>
<dbReference type="EMBL" id="HE616749">
    <property type="protein sequence ID" value="CCE93940.1"/>
    <property type="molecule type" value="Genomic_DNA"/>
</dbReference>
<dbReference type="Gene3D" id="6.20.250.70">
    <property type="match status" value="1"/>
</dbReference>
<name>G8ZZ96_TORDE</name>
<gene>
    <name evidence="2" type="primary">TDEL0H00810</name>
    <name evidence="2" type="ORF">TDEL_0H00810</name>
</gene>
<dbReference type="KEGG" id="tdl:TDEL_0H00810"/>
<reference evidence="2 3" key="1">
    <citation type="journal article" date="2011" name="Proc. Natl. Acad. Sci. U.S.A.">
        <title>Evolutionary erosion of yeast sex chromosomes by mating-type switching accidents.</title>
        <authorList>
            <person name="Gordon J.L."/>
            <person name="Armisen D."/>
            <person name="Proux-Wera E."/>
            <person name="Oheigeartaigh S.S."/>
            <person name="Byrne K.P."/>
            <person name="Wolfe K.H."/>
        </authorList>
    </citation>
    <scope>NUCLEOTIDE SEQUENCE [LARGE SCALE GENOMIC DNA]</scope>
    <source>
        <strain evidence="3">ATCC 10662 / CBS 1146 / NBRC 0425 / NCYC 2629 / NRRL Y-866</strain>
    </source>
</reference>
<feature type="region of interest" description="Disordered" evidence="1">
    <location>
        <begin position="166"/>
        <end position="214"/>
    </location>
</feature>
<dbReference type="AlphaFoldDB" id="G8ZZ96"/>
<feature type="region of interest" description="Disordered" evidence="1">
    <location>
        <begin position="1"/>
        <end position="26"/>
    </location>
</feature>
<dbReference type="HOGENOM" id="CLU_090034_0_0_1"/>
<dbReference type="InterPro" id="IPR013240">
    <property type="entry name" value="DNA-dir_RNA_pol1_su_RPA34"/>
</dbReference>
<dbReference type="GeneID" id="11500946"/>
<dbReference type="OrthoDB" id="4089784at2759"/>
<dbReference type="GO" id="GO:0006361">
    <property type="term" value="P:transcription initiation at RNA polymerase I promoter"/>
    <property type="evidence" value="ECO:0007669"/>
    <property type="project" value="EnsemblFungi"/>
</dbReference>
<keyword evidence="3" id="KW-1185">Reference proteome</keyword>
<sequence>MSKLSREYVVESEDENGEETTEFAPPTGFSKIKHLKKFHKKKADEQLWLIKVPASLDISKLKNLPVDFSGKEGSEAMIMSDEGRSYNVSEDVTQREGQDHSNLTLLVPDESRDFLRVGNEKHGSLGFDRVFSVSEVASIPNIEYEELRVPRSDVVKVKGLKVRHFATGYDEEKKSKKRSAPESSEEPSKKHKKDKKDRKDKKDKKDKKEKKSKK</sequence>
<dbReference type="eggNOG" id="ENOG502S2EI">
    <property type="taxonomic scope" value="Eukaryota"/>
</dbReference>
<dbReference type="Proteomes" id="UP000005627">
    <property type="component" value="Chromosome 8"/>
</dbReference>
<dbReference type="STRING" id="1076872.G8ZZ96"/>
<proteinExistence type="predicted"/>
<evidence type="ECO:0000313" key="2">
    <source>
        <dbReference type="EMBL" id="CCE93940.1"/>
    </source>
</evidence>
<evidence type="ECO:0000313" key="3">
    <source>
        <dbReference type="Proteomes" id="UP000005627"/>
    </source>
</evidence>
<feature type="compositionally biased region" description="Basic residues" evidence="1">
    <location>
        <begin position="189"/>
        <end position="214"/>
    </location>
</feature>
<protein>
    <recommendedName>
        <fullName evidence="4">DNA-directed RNA polymerase I subunit RPA34</fullName>
    </recommendedName>
</protein>
<evidence type="ECO:0000256" key="1">
    <source>
        <dbReference type="SAM" id="MobiDB-lite"/>
    </source>
</evidence>